<evidence type="ECO:0000313" key="4">
    <source>
        <dbReference type="RefSeq" id="XP_016972338.1"/>
    </source>
</evidence>
<keyword evidence="1" id="KW-0732">Signal</keyword>
<dbReference type="Pfam" id="PF06477">
    <property type="entry name" value="DUF1091"/>
    <property type="match status" value="1"/>
</dbReference>
<accession>A0A6P4EB07</accession>
<evidence type="ECO:0000313" key="2">
    <source>
        <dbReference type="EnsemblMetazoa" id="XP_016972338.1"/>
    </source>
</evidence>
<dbReference type="SMART" id="SM00697">
    <property type="entry name" value="DM8"/>
    <property type="match status" value="1"/>
</dbReference>
<dbReference type="AlphaFoldDB" id="A0A6P4EB07"/>
<dbReference type="EnsemblMetazoa" id="XM_017116849.1">
    <property type="protein sequence ID" value="XP_016972338.1"/>
    <property type="gene ID" value="LOC108039762"/>
</dbReference>
<protein>
    <submittedName>
        <fullName evidence="4">Uncharacterized protein LOC108039762</fullName>
    </submittedName>
</protein>
<evidence type="ECO:0000313" key="3">
    <source>
        <dbReference type="Proteomes" id="UP001652680"/>
    </source>
</evidence>
<dbReference type="GeneID" id="108039762"/>
<proteinExistence type="predicted"/>
<reference evidence="2" key="3">
    <citation type="submission" date="2025-05" db="UniProtKB">
        <authorList>
            <consortium name="EnsemblMetazoa"/>
        </authorList>
    </citation>
    <scope>IDENTIFICATION</scope>
</reference>
<dbReference type="Proteomes" id="UP001652680">
    <property type="component" value="Unassembled WGS sequence"/>
</dbReference>
<gene>
    <name evidence="4" type="primary">LOC108039762</name>
    <name evidence="2" type="synonym">108039762</name>
</gene>
<reference evidence="3" key="1">
    <citation type="journal article" date="2021" name="Elife">
        <title>Highly contiguous assemblies of 101 drosophilid genomes.</title>
        <authorList>
            <person name="Kim B.Y."/>
            <person name="Wang J.R."/>
            <person name="Miller D.E."/>
            <person name="Barmina O."/>
            <person name="Delaney E."/>
            <person name="Thompson A."/>
            <person name="Comeault A.A."/>
            <person name="Peede D."/>
            <person name="D'Agostino E.R."/>
            <person name="Pelaez J."/>
            <person name="Aguilar J.M."/>
            <person name="Haji D."/>
            <person name="Matsunaga T."/>
            <person name="Armstrong E.E."/>
            <person name="Zych M."/>
            <person name="Ogawa Y."/>
            <person name="Stamenkovic-Radak M."/>
            <person name="Jelic M."/>
            <person name="Veselinovic M.S."/>
            <person name="Tanaskovic M."/>
            <person name="Eric P."/>
            <person name="Gao J.J."/>
            <person name="Katoh T.K."/>
            <person name="Toda M.J."/>
            <person name="Watabe H."/>
            <person name="Watada M."/>
            <person name="Davis J.S."/>
            <person name="Moyle L.C."/>
            <person name="Manoli G."/>
            <person name="Bertolini E."/>
            <person name="Kostal V."/>
            <person name="Hawley R.S."/>
            <person name="Takahashi A."/>
            <person name="Jones C.D."/>
            <person name="Price D.K."/>
            <person name="Whiteman N."/>
            <person name="Kopp A."/>
            <person name="Matute D.R."/>
            <person name="Petrov D.A."/>
        </authorList>
    </citation>
    <scope>NUCLEOTIDE SEQUENCE [LARGE SCALE GENOMIC DNA]</scope>
</reference>
<dbReference type="RefSeq" id="XP_016972338.1">
    <property type="nucleotide sequence ID" value="XM_017116849.1"/>
</dbReference>
<feature type="signal peptide" evidence="1">
    <location>
        <begin position="1"/>
        <end position="22"/>
    </location>
</feature>
<reference evidence="4" key="2">
    <citation type="submission" date="2025-04" db="UniProtKB">
        <authorList>
            <consortium name="RefSeq"/>
        </authorList>
    </citation>
    <scope>IDENTIFICATION</scope>
</reference>
<dbReference type="PANTHER" id="PTHR20898">
    <property type="entry name" value="DAEDALUS ON 3-RELATED-RELATED"/>
    <property type="match status" value="1"/>
</dbReference>
<dbReference type="OrthoDB" id="7912113at2759"/>
<dbReference type="PANTHER" id="PTHR20898:SF0">
    <property type="entry name" value="DAEDALUS ON 3-RELATED"/>
    <property type="match status" value="1"/>
</dbReference>
<keyword evidence="3" id="KW-1185">Reference proteome</keyword>
<name>A0A6P4EB07_DRORH</name>
<dbReference type="InterPro" id="IPR010512">
    <property type="entry name" value="DUF1091"/>
</dbReference>
<sequence>MDSRIIITGVSILIAFLVCSEAYFVKMTNADCKSYNKSWVSIHYCRLKAYSRNKTSLNINATFLEPANNISLKMKMMKKASGYKPFLFDYTIDACEFMRRRNQPFAKILWNLIKDVSTVNHTCPYVGLQMVSDFHHIEVPIPLPTGDYLLLLDWIFDAKPQFATNVYFTFVEDLITKSTNHRWKN</sequence>
<organism evidence="4">
    <name type="scientific">Drosophila rhopaloa</name>
    <name type="common">Fruit fly</name>
    <dbReference type="NCBI Taxonomy" id="1041015"/>
    <lineage>
        <taxon>Eukaryota</taxon>
        <taxon>Metazoa</taxon>
        <taxon>Ecdysozoa</taxon>
        <taxon>Arthropoda</taxon>
        <taxon>Hexapoda</taxon>
        <taxon>Insecta</taxon>
        <taxon>Pterygota</taxon>
        <taxon>Neoptera</taxon>
        <taxon>Endopterygota</taxon>
        <taxon>Diptera</taxon>
        <taxon>Brachycera</taxon>
        <taxon>Muscomorpha</taxon>
        <taxon>Ephydroidea</taxon>
        <taxon>Drosophilidae</taxon>
        <taxon>Drosophila</taxon>
        <taxon>Sophophora</taxon>
    </lineage>
</organism>
<evidence type="ECO:0000256" key="1">
    <source>
        <dbReference type="SAM" id="SignalP"/>
    </source>
</evidence>
<feature type="chain" id="PRO_5027783514" evidence="1">
    <location>
        <begin position="23"/>
        <end position="185"/>
    </location>
</feature>